<feature type="compositionally biased region" description="Basic and acidic residues" evidence="1">
    <location>
        <begin position="10"/>
        <end position="19"/>
    </location>
</feature>
<name>A0A7S1A7Q8_NOCSC</name>
<organism evidence="2">
    <name type="scientific">Noctiluca scintillans</name>
    <name type="common">Sea sparkle</name>
    <name type="synonym">Red tide dinoflagellate</name>
    <dbReference type="NCBI Taxonomy" id="2966"/>
    <lineage>
        <taxon>Eukaryota</taxon>
        <taxon>Sar</taxon>
        <taxon>Alveolata</taxon>
        <taxon>Dinophyceae</taxon>
        <taxon>Noctilucales</taxon>
        <taxon>Noctilucaceae</taxon>
        <taxon>Noctiluca</taxon>
    </lineage>
</organism>
<sequence length="189" mass="20938">MRSHSATTEQPEHHDESHSRRTPVKKSARDTKEKRQWALTVPGASHHAWGAAALVLGHVSAQQKLDLNFEACSPCTWVEGPEMWPTVRTPTQWGSLHVVWLLGSLRECGLASVPSWLAEHETHTTERTPGTSDPRVSSCFVPAPHETRLDSHAELDYGSCRRRVCGNGGLEAFAHACWRTDSSHCEMGS</sequence>
<feature type="region of interest" description="Disordered" evidence="1">
    <location>
        <begin position="1"/>
        <end position="35"/>
    </location>
</feature>
<dbReference type="EMBL" id="HBFQ01026807">
    <property type="protein sequence ID" value="CAD8844570.1"/>
    <property type="molecule type" value="Transcribed_RNA"/>
</dbReference>
<dbReference type="AlphaFoldDB" id="A0A7S1A7Q8"/>
<evidence type="ECO:0000256" key="1">
    <source>
        <dbReference type="SAM" id="MobiDB-lite"/>
    </source>
</evidence>
<protein>
    <submittedName>
        <fullName evidence="2">Uncharacterized protein</fullName>
    </submittedName>
</protein>
<reference evidence="2" key="1">
    <citation type="submission" date="2021-01" db="EMBL/GenBank/DDBJ databases">
        <authorList>
            <person name="Corre E."/>
            <person name="Pelletier E."/>
            <person name="Niang G."/>
            <person name="Scheremetjew M."/>
            <person name="Finn R."/>
            <person name="Kale V."/>
            <person name="Holt S."/>
            <person name="Cochrane G."/>
            <person name="Meng A."/>
            <person name="Brown T."/>
            <person name="Cohen L."/>
        </authorList>
    </citation>
    <scope>NUCLEOTIDE SEQUENCE</scope>
</reference>
<proteinExistence type="predicted"/>
<gene>
    <name evidence="2" type="ORF">NSCI0253_LOCUS18920</name>
</gene>
<evidence type="ECO:0000313" key="2">
    <source>
        <dbReference type="EMBL" id="CAD8844570.1"/>
    </source>
</evidence>
<accession>A0A7S1A7Q8</accession>